<keyword evidence="3" id="KW-1185">Reference proteome</keyword>
<accession>A0A8S4R3S9</accession>
<comment type="caution">
    <text evidence="2">The sequence shown here is derived from an EMBL/GenBank/DDBJ whole genome shotgun (WGS) entry which is preliminary data.</text>
</comment>
<name>A0A8S4R3S9_9NEOP</name>
<organism evidence="2 3">
    <name type="scientific">Pararge aegeria aegeria</name>
    <dbReference type="NCBI Taxonomy" id="348720"/>
    <lineage>
        <taxon>Eukaryota</taxon>
        <taxon>Metazoa</taxon>
        <taxon>Ecdysozoa</taxon>
        <taxon>Arthropoda</taxon>
        <taxon>Hexapoda</taxon>
        <taxon>Insecta</taxon>
        <taxon>Pterygota</taxon>
        <taxon>Neoptera</taxon>
        <taxon>Endopterygota</taxon>
        <taxon>Lepidoptera</taxon>
        <taxon>Glossata</taxon>
        <taxon>Ditrysia</taxon>
        <taxon>Papilionoidea</taxon>
        <taxon>Nymphalidae</taxon>
        <taxon>Satyrinae</taxon>
        <taxon>Satyrini</taxon>
        <taxon>Parargina</taxon>
        <taxon>Pararge</taxon>
    </lineage>
</organism>
<reference evidence="2" key="1">
    <citation type="submission" date="2022-03" db="EMBL/GenBank/DDBJ databases">
        <authorList>
            <person name="Lindestad O."/>
        </authorList>
    </citation>
    <scope>NUCLEOTIDE SEQUENCE</scope>
</reference>
<dbReference type="AlphaFoldDB" id="A0A8S4R3S9"/>
<proteinExistence type="predicted"/>
<feature type="compositionally biased region" description="Basic residues" evidence="1">
    <location>
        <begin position="70"/>
        <end position="85"/>
    </location>
</feature>
<dbReference type="EMBL" id="CAKXAJ010022820">
    <property type="protein sequence ID" value="CAH2227294.1"/>
    <property type="molecule type" value="Genomic_DNA"/>
</dbReference>
<feature type="region of interest" description="Disordered" evidence="1">
    <location>
        <begin position="31"/>
        <end position="86"/>
    </location>
</feature>
<evidence type="ECO:0000256" key="1">
    <source>
        <dbReference type="SAM" id="MobiDB-lite"/>
    </source>
</evidence>
<sequence length="139" mass="15553">MDTRRVAMCVPTGVSLRKLCSKVSSTQSCDRETGLNAAVARQPRDVRNSTGASDRSAPHVTEDTHTSPARTHRSCPRLHSPHTRSQKLINSLKTQPDATALINISRFPADTNLYSTQTRYRYQLLSQSIVINPERFMQT</sequence>
<dbReference type="Proteomes" id="UP000838756">
    <property type="component" value="Unassembled WGS sequence"/>
</dbReference>
<feature type="compositionally biased region" description="Basic and acidic residues" evidence="1">
    <location>
        <begin position="56"/>
        <end position="65"/>
    </location>
</feature>
<protein>
    <submittedName>
        <fullName evidence="2">Jg1045 protein</fullName>
    </submittedName>
</protein>
<evidence type="ECO:0000313" key="3">
    <source>
        <dbReference type="Proteomes" id="UP000838756"/>
    </source>
</evidence>
<evidence type="ECO:0000313" key="2">
    <source>
        <dbReference type="EMBL" id="CAH2227294.1"/>
    </source>
</evidence>
<gene>
    <name evidence="2" type="primary">jg1045</name>
    <name evidence="2" type="ORF">PAEG_LOCUS7823</name>
</gene>